<dbReference type="InterPro" id="IPR009075">
    <property type="entry name" value="AcylCo_DH/oxidase_C"/>
</dbReference>
<dbReference type="SUPFAM" id="SSF47203">
    <property type="entry name" value="Acyl-CoA dehydrogenase C-terminal domain-like"/>
    <property type="match status" value="1"/>
</dbReference>
<dbReference type="Gene3D" id="6.10.250.600">
    <property type="match status" value="1"/>
</dbReference>
<evidence type="ECO:0000256" key="2">
    <source>
        <dbReference type="ARBA" id="ARBA00009347"/>
    </source>
</evidence>
<dbReference type="Pfam" id="PF00441">
    <property type="entry name" value="Acyl-CoA_dh_1"/>
    <property type="match status" value="1"/>
</dbReference>
<reference evidence="8 9" key="1">
    <citation type="submission" date="2018-12" db="EMBL/GenBank/DDBJ databases">
        <title>The genome sequences of Variovorax guangxiensis DSM 27352.</title>
        <authorList>
            <person name="Gao J."/>
            <person name="Sun J."/>
        </authorList>
    </citation>
    <scope>NUCLEOTIDE SEQUENCE [LARGE SCALE GENOMIC DNA]</scope>
    <source>
        <strain evidence="8 9">DSM 27352</strain>
    </source>
</reference>
<evidence type="ECO:0000313" key="9">
    <source>
        <dbReference type="Proteomes" id="UP000281118"/>
    </source>
</evidence>
<feature type="domain" description="Acyl-CoA dehydrogenase/oxidase C-terminal" evidence="5">
    <location>
        <begin position="311"/>
        <end position="466"/>
    </location>
</feature>
<dbReference type="SUPFAM" id="SSF56645">
    <property type="entry name" value="Acyl-CoA dehydrogenase NM domain-like"/>
    <property type="match status" value="1"/>
</dbReference>
<evidence type="ECO:0000259" key="6">
    <source>
        <dbReference type="Pfam" id="PF02770"/>
    </source>
</evidence>
<dbReference type="InterPro" id="IPR006091">
    <property type="entry name" value="Acyl-CoA_Oxase/DH_mid-dom"/>
</dbReference>
<dbReference type="Pfam" id="PF18158">
    <property type="entry name" value="AidB_N"/>
    <property type="match status" value="1"/>
</dbReference>
<comment type="cofactor">
    <cofactor evidence="1">
        <name>FAD</name>
        <dbReference type="ChEBI" id="CHEBI:57692"/>
    </cofactor>
</comment>
<gene>
    <name evidence="8" type="ORF">EJP67_22180</name>
</gene>
<evidence type="ECO:0000256" key="3">
    <source>
        <dbReference type="ARBA" id="ARBA00022630"/>
    </source>
</evidence>
<dbReference type="OrthoDB" id="9771038at2"/>
<dbReference type="PANTHER" id="PTHR42707:SF3">
    <property type="entry name" value="ACYL-COA DEHYDROGENASE AIDB-RELATED"/>
    <property type="match status" value="1"/>
</dbReference>
<dbReference type="EMBL" id="RXFT01000010">
    <property type="protein sequence ID" value="RUR69769.1"/>
    <property type="molecule type" value="Genomic_DNA"/>
</dbReference>
<accession>A0A3S1A577</accession>
<dbReference type="Proteomes" id="UP000281118">
    <property type="component" value="Unassembled WGS sequence"/>
</dbReference>
<proteinExistence type="inferred from homology"/>
<dbReference type="InterPro" id="IPR052904">
    <property type="entry name" value="Acyl-CoA_dehydrogenase-like"/>
</dbReference>
<evidence type="ECO:0000313" key="8">
    <source>
        <dbReference type="EMBL" id="RUR69769.1"/>
    </source>
</evidence>
<organism evidence="8 9">
    <name type="scientific">Variovorax guangxiensis</name>
    <dbReference type="NCBI Taxonomy" id="1775474"/>
    <lineage>
        <taxon>Bacteria</taxon>
        <taxon>Pseudomonadati</taxon>
        <taxon>Pseudomonadota</taxon>
        <taxon>Betaproteobacteria</taxon>
        <taxon>Burkholderiales</taxon>
        <taxon>Comamonadaceae</taxon>
        <taxon>Variovorax</taxon>
    </lineage>
</organism>
<dbReference type="AlphaFoldDB" id="A0A3S1A577"/>
<keyword evidence="3" id="KW-0285">Flavoprotein</keyword>
<dbReference type="GO" id="GO:0003995">
    <property type="term" value="F:acyl-CoA dehydrogenase activity"/>
    <property type="evidence" value="ECO:0007669"/>
    <property type="project" value="InterPro"/>
</dbReference>
<feature type="domain" description="Adaptive response protein AidB N-terminal" evidence="7">
    <location>
        <begin position="35"/>
        <end position="188"/>
    </location>
</feature>
<dbReference type="PANTHER" id="PTHR42707">
    <property type="entry name" value="ACYL-COA DEHYDROGENASE"/>
    <property type="match status" value="1"/>
</dbReference>
<protein>
    <submittedName>
        <fullName evidence="8">Acyl-CoA dehydrogenase</fullName>
    </submittedName>
</protein>
<evidence type="ECO:0000259" key="7">
    <source>
        <dbReference type="Pfam" id="PF18158"/>
    </source>
</evidence>
<evidence type="ECO:0000256" key="4">
    <source>
        <dbReference type="ARBA" id="ARBA00022827"/>
    </source>
</evidence>
<dbReference type="InterPro" id="IPR041504">
    <property type="entry name" value="AidB_N"/>
</dbReference>
<dbReference type="InterPro" id="IPR009100">
    <property type="entry name" value="AcylCoA_DH/oxidase_NM_dom_sf"/>
</dbReference>
<evidence type="ECO:0000259" key="5">
    <source>
        <dbReference type="Pfam" id="PF00441"/>
    </source>
</evidence>
<dbReference type="Pfam" id="PF02770">
    <property type="entry name" value="Acyl-CoA_dh_M"/>
    <property type="match status" value="1"/>
</dbReference>
<evidence type="ECO:0000256" key="1">
    <source>
        <dbReference type="ARBA" id="ARBA00001974"/>
    </source>
</evidence>
<comment type="similarity">
    <text evidence="2">Belongs to the acyl-CoA dehydrogenase family.</text>
</comment>
<dbReference type="Gene3D" id="2.40.110.20">
    <property type="match status" value="1"/>
</dbReference>
<feature type="domain" description="Acyl-CoA oxidase/dehydrogenase middle" evidence="6">
    <location>
        <begin position="203"/>
        <end position="301"/>
    </location>
</feature>
<dbReference type="InterPro" id="IPR036250">
    <property type="entry name" value="AcylCo_DH-like_C"/>
</dbReference>
<sequence length="578" mass="62891">METFMNMPLESTELAFQFSLANGVETGVETHKVFNQAEPCIGHNAFTGDVALRELVERHAPWSIPHATAVGALAGDEQVQDLARLANEHNPQLRTHDRFGNRLDWVEFHPAWHQLMSLAFAHGVPGLAWTTSEGSGHFARAVLSYLWNQVENGTGCPTGMAYAACAGFEGRPEFAQWREKTLSGKYDPRRVPLSQKTGAVIGYAMTEKQGGSDLRQTQTTATFVGTEKNGVQVYSVTGHKWFFSVPTSDGFYTLAQTKSGVSCLFVPRFLPDGSANRVAVQRLKDKCGNRSNASSEVEFNRTWAMLVGEEGRGIREILSHAHLTRLDFAVGSAGLMRQALTLAIGHASTRDGFGRRMADLPMQTNVLADLALESEAAMLSAMRVARATDGMATNERERLLARVATPVVKYWNCQRATYFVYEALQVHGGNGFIMENPIARLYREAPLNSIWEGTTNMMCMDVVRALGREKGSLEVFLDEVSVPEAAGNAAHAKFIASLRDDLAAGAIDEGNARALVTRMALALQASEMCKHSDGATVQRFIESRLGGRHAGVMGTLAAGADLRGIVSRAEVAAVRQAA</sequence>
<name>A0A3S1A577_9BURK</name>
<dbReference type="InterPro" id="IPR006089">
    <property type="entry name" value="Acyl-CoA_DH_CS"/>
</dbReference>
<dbReference type="Gene3D" id="1.20.140.10">
    <property type="entry name" value="Butyryl-CoA Dehydrogenase, subunit A, domain 3"/>
    <property type="match status" value="1"/>
</dbReference>
<comment type="caution">
    <text evidence="8">The sequence shown here is derived from an EMBL/GenBank/DDBJ whole genome shotgun (WGS) entry which is preliminary data.</text>
</comment>
<dbReference type="PROSITE" id="PS00073">
    <property type="entry name" value="ACYL_COA_DH_2"/>
    <property type="match status" value="1"/>
</dbReference>
<keyword evidence="4" id="KW-0274">FAD</keyword>